<dbReference type="Gene3D" id="1.10.10.60">
    <property type="entry name" value="Homeodomain-like"/>
    <property type="match status" value="1"/>
</dbReference>
<reference evidence="5 6" key="1">
    <citation type="journal article" date="2022" name="Environ. Microbiol. Rep.">
        <title>Eco-phylogenetic analyses reveal divergent evolution of vitamin B12 metabolism in the marine bacterial family 'Psychromonadaceae'.</title>
        <authorList>
            <person name="Jin X."/>
            <person name="Yang Y."/>
            <person name="Cao H."/>
            <person name="Gao B."/>
            <person name="Zhao Z."/>
        </authorList>
    </citation>
    <scope>NUCLEOTIDE SEQUENCE [LARGE SCALE GENOMIC DNA]</scope>
    <source>
        <strain evidence="5 6">MKS20</strain>
    </source>
</reference>
<proteinExistence type="predicted"/>
<evidence type="ECO:0000313" key="6">
    <source>
        <dbReference type="Proteomes" id="UP001201273"/>
    </source>
</evidence>
<dbReference type="InterPro" id="IPR011051">
    <property type="entry name" value="RmlC_Cupin_sf"/>
</dbReference>
<keyword evidence="1" id="KW-0805">Transcription regulation</keyword>
<dbReference type="Gene3D" id="2.60.120.10">
    <property type="entry name" value="Jelly Rolls"/>
    <property type="match status" value="1"/>
</dbReference>
<dbReference type="InterPro" id="IPR020449">
    <property type="entry name" value="Tscrpt_reg_AraC-type_HTH"/>
</dbReference>
<keyword evidence="6" id="KW-1185">Reference proteome</keyword>
<dbReference type="PRINTS" id="PR00032">
    <property type="entry name" value="HTHARAC"/>
</dbReference>
<dbReference type="RefSeq" id="WP_233051082.1">
    <property type="nucleotide sequence ID" value="NZ_JAIMJA010000001.1"/>
</dbReference>
<dbReference type="Proteomes" id="UP001201273">
    <property type="component" value="Unassembled WGS sequence"/>
</dbReference>
<protein>
    <submittedName>
        <fullName evidence="5">Helix-turn-helix transcriptional regulator</fullName>
    </submittedName>
</protein>
<dbReference type="InterPro" id="IPR009057">
    <property type="entry name" value="Homeodomain-like_sf"/>
</dbReference>
<feature type="domain" description="HTH araC/xylS-type" evidence="4">
    <location>
        <begin position="153"/>
        <end position="254"/>
    </location>
</feature>
<dbReference type="InterPro" id="IPR018060">
    <property type="entry name" value="HTH_AraC"/>
</dbReference>
<evidence type="ECO:0000256" key="3">
    <source>
        <dbReference type="ARBA" id="ARBA00023163"/>
    </source>
</evidence>
<accession>A0ABS8W6R0</accession>
<dbReference type="EMBL" id="JAIMJA010000001">
    <property type="protein sequence ID" value="MCE2593479.1"/>
    <property type="molecule type" value="Genomic_DNA"/>
</dbReference>
<dbReference type="SUPFAM" id="SSF46689">
    <property type="entry name" value="Homeodomain-like"/>
    <property type="match status" value="1"/>
</dbReference>
<dbReference type="PANTHER" id="PTHR11019">
    <property type="entry name" value="HTH-TYPE TRANSCRIPTIONAL REGULATOR NIMR"/>
    <property type="match status" value="1"/>
</dbReference>
<dbReference type="PROSITE" id="PS01124">
    <property type="entry name" value="HTH_ARAC_FAMILY_2"/>
    <property type="match status" value="1"/>
</dbReference>
<dbReference type="PROSITE" id="PS00041">
    <property type="entry name" value="HTH_ARAC_FAMILY_1"/>
    <property type="match status" value="1"/>
</dbReference>
<evidence type="ECO:0000259" key="4">
    <source>
        <dbReference type="PROSITE" id="PS01124"/>
    </source>
</evidence>
<gene>
    <name evidence="5" type="ORF">K6Y31_01440</name>
</gene>
<dbReference type="PANTHER" id="PTHR11019:SF199">
    <property type="entry name" value="HTH-TYPE TRANSCRIPTIONAL REGULATOR NIMR"/>
    <property type="match status" value="1"/>
</dbReference>
<dbReference type="InterPro" id="IPR014710">
    <property type="entry name" value="RmlC-like_jellyroll"/>
</dbReference>
<dbReference type="InterPro" id="IPR018062">
    <property type="entry name" value="HTH_AraC-typ_CS"/>
</dbReference>
<evidence type="ECO:0000313" key="5">
    <source>
        <dbReference type="EMBL" id="MCE2593479.1"/>
    </source>
</evidence>
<dbReference type="SUPFAM" id="SSF51182">
    <property type="entry name" value="RmlC-like cupins"/>
    <property type="match status" value="1"/>
</dbReference>
<comment type="caution">
    <text evidence="5">The sequence shown here is derived from an EMBL/GenBank/DDBJ whole genome shotgun (WGS) entry which is preliminary data.</text>
</comment>
<sequence>MQANELILTSSNSQLITKAIHMPAGYIDEFHSHPWHQIVFPLTGLLQSTIDQKSAIVPHNAMLFIPESTVHKSVAVTDTQFLAIYLNPSACVQYGDCPKSCLVTPFIKELILLLFGEGISKLSDVNLTNLLVVLRDQIKIAGSYDIPLLIPADKRLKSIFTQLRQQPNLKLTLKEWSVKVGASERTLSRLCAKEFSQSFSLWRQSVRLVLSLQLLSSTRTIQDIALELGYASDSAYIYAFKKMFNQTPSKYRSDSLAHGLTISALLG</sequence>
<evidence type="ECO:0000256" key="2">
    <source>
        <dbReference type="ARBA" id="ARBA00023125"/>
    </source>
</evidence>
<organism evidence="5 6">
    <name type="scientific">Motilimonas cestriensis</name>
    <dbReference type="NCBI Taxonomy" id="2742685"/>
    <lineage>
        <taxon>Bacteria</taxon>
        <taxon>Pseudomonadati</taxon>
        <taxon>Pseudomonadota</taxon>
        <taxon>Gammaproteobacteria</taxon>
        <taxon>Alteromonadales</taxon>
        <taxon>Alteromonadales genera incertae sedis</taxon>
        <taxon>Motilimonas</taxon>
    </lineage>
</organism>
<keyword evidence="2" id="KW-0238">DNA-binding</keyword>
<dbReference type="CDD" id="cd06124">
    <property type="entry name" value="cupin_NimR-like_N"/>
    <property type="match status" value="1"/>
</dbReference>
<evidence type="ECO:0000256" key="1">
    <source>
        <dbReference type="ARBA" id="ARBA00023015"/>
    </source>
</evidence>
<dbReference type="SMART" id="SM00342">
    <property type="entry name" value="HTH_ARAC"/>
    <property type="match status" value="1"/>
</dbReference>
<keyword evidence="3" id="KW-0804">Transcription</keyword>
<name>A0ABS8W6R0_9GAMM</name>
<dbReference type="Pfam" id="PF12833">
    <property type="entry name" value="HTH_18"/>
    <property type="match status" value="1"/>
</dbReference>